<gene>
    <name evidence="2" type="ORF">CGI_10012770</name>
</gene>
<sequence length="224" mass="26160">MKEGEETEVKLPDYQQENLKEHEPDPKQAEKEDQPEYSETNNYELTKNKKEEKQKEHSRNYRYQEHIEVKMIDEQLDQAQCSNSDLKNLYNSEDDENKKEEDKSTRIHQDEFKYDDTGASTSNKTNSDKSNEKYSEAYTLENQQLEHHKYKSDSNEKPQGGTACIVSDTDVTEGTDFDSTHQIFKDKRSDLDEDKSLDNIQGKNDESDSYIGVCNSEDPQDRSM</sequence>
<feature type="compositionally biased region" description="Basic and acidic residues" evidence="1">
    <location>
        <begin position="46"/>
        <end position="62"/>
    </location>
</feature>
<feature type="region of interest" description="Disordered" evidence="1">
    <location>
        <begin position="1"/>
        <end position="62"/>
    </location>
</feature>
<feature type="compositionally biased region" description="Basic and acidic residues" evidence="1">
    <location>
        <begin position="183"/>
        <end position="197"/>
    </location>
</feature>
<dbReference type="EMBL" id="JH816010">
    <property type="protein sequence ID" value="EKC18404.1"/>
    <property type="molecule type" value="Genomic_DNA"/>
</dbReference>
<dbReference type="InParanoid" id="K1PHL5"/>
<proteinExistence type="predicted"/>
<reference evidence="2" key="1">
    <citation type="journal article" date="2012" name="Nature">
        <title>The oyster genome reveals stress adaptation and complexity of shell formation.</title>
        <authorList>
            <person name="Zhang G."/>
            <person name="Fang X."/>
            <person name="Guo X."/>
            <person name="Li L."/>
            <person name="Luo R."/>
            <person name="Xu F."/>
            <person name="Yang P."/>
            <person name="Zhang L."/>
            <person name="Wang X."/>
            <person name="Qi H."/>
            <person name="Xiong Z."/>
            <person name="Que H."/>
            <person name="Xie Y."/>
            <person name="Holland P.W."/>
            <person name="Paps J."/>
            <person name="Zhu Y."/>
            <person name="Wu F."/>
            <person name="Chen Y."/>
            <person name="Wang J."/>
            <person name="Peng C."/>
            <person name="Meng J."/>
            <person name="Yang L."/>
            <person name="Liu J."/>
            <person name="Wen B."/>
            <person name="Zhang N."/>
            <person name="Huang Z."/>
            <person name="Zhu Q."/>
            <person name="Feng Y."/>
            <person name="Mount A."/>
            <person name="Hedgecock D."/>
            <person name="Xu Z."/>
            <person name="Liu Y."/>
            <person name="Domazet-Loso T."/>
            <person name="Du Y."/>
            <person name="Sun X."/>
            <person name="Zhang S."/>
            <person name="Liu B."/>
            <person name="Cheng P."/>
            <person name="Jiang X."/>
            <person name="Li J."/>
            <person name="Fan D."/>
            <person name="Wang W."/>
            <person name="Fu W."/>
            <person name="Wang T."/>
            <person name="Wang B."/>
            <person name="Zhang J."/>
            <person name="Peng Z."/>
            <person name="Li Y."/>
            <person name="Li N."/>
            <person name="Wang J."/>
            <person name="Chen M."/>
            <person name="He Y."/>
            <person name="Tan F."/>
            <person name="Song X."/>
            <person name="Zheng Q."/>
            <person name="Huang R."/>
            <person name="Yang H."/>
            <person name="Du X."/>
            <person name="Chen L."/>
            <person name="Yang M."/>
            <person name="Gaffney P.M."/>
            <person name="Wang S."/>
            <person name="Luo L."/>
            <person name="She Z."/>
            <person name="Ming Y."/>
            <person name="Huang W."/>
            <person name="Zhang S."/>
            <person name="Huang B."/>
            <person name="Zhang Y."/>
            <person name="Qu T."/>
            <person name="Ni P."/>
            <person name="Miao G."/>
            <person name="Wang J."/>
            <person name="Wang Q."/>
            <person name="Steinberg C.E."/>
            <person name="Wang H."/>
            <person name="Li N."/>
            <person name="Qian L."/>
            <person name="Zhang G."/>
            <person name="Li Y."/>
            <person name="Yang H."/>
            <person name="Liu X."/>
            <person name="Wang J."/>
            <person name="Yin Y."/>
            <person name="Wang J."/>
        </authorList>
    </citation>
    <scope>NUCLEOTIDE SEQUENCE [LARGE SCALE GENOMIC DNA]</scope>
    <source>
        <strain evidence="2">05x7-T-G4-1.051#20</strain>
    </source>
</reference>
<dbReference type="AlphaFoldDB" id="K1PHL5"/>
<feature type="compositionally biased region" description="Basic and acidic residues" evidence="1">
    <location>
        <begin position="18"/>
        <end position="34"/>
    </location>
</feature>
<feature type="compositionally biased region" description="Basic and acidic residues" evidence="1">
    <location>
        <begin position="1"/>
        <end position="11"/>
    </location>
</feature>
<name>K1PHL5_MAGGI</name>
<feature type="compositionally biased region" description="Basic and acidic residues" evidence="1">
    <location>
        <begin position="96"/>
        <end position="116"/>
    </location>
</feature>
<organism evidence="2">
    <name type="scientific">Magallana gigas</name>
    <name type="common">Pacific oyster</name>
    <name type="synonym">Crassostrea gigas</name>
    <dbReference type="NCBI Taxonomy" id="29159"/>
    <lineage>
        <taxon>Eukaryota</taxon>
        <taxon>Metazoa</taxon>
        <taxon>Spiralia</taxon>
        <taxon>Lophotrochozoa</taxon>
        <taxon>Mollusca</taxon>
        <taxon>Bivalvia</taxon>
        <taxon>Autobranchia</taxon>
        <taxon>Pteriomorphia</taxon>
        <taxon>Ostreida</taxon>
        <taxon>Ostreoidea</taxon>
        <taxon>Ostreidae</taxon>
        <taxon>Magallana</taxon>
    </lineage>
</organism>
<evidence type="ECO:0000256" key="1">
    <source>
        <dbReference type="SAM" id="MobiDB-lite"/>
    </source>
</evidence>
<accession>K1PHL5</accession>
<evidence type="ECO:0000313" key="2">
    <source>
        <dbReference type="EMBL" id="EKC18404.1"/>
    </source>
</evidence>
<feature type="compositionally biased region" description="Basic and acidic residues" evidence="1">
    <location>
        <begin position="144"/>
        <end position="156"/>
    </location>
</feature>
<feature type="region of interest" description="Disordered" evidence="1">
    <location>
        <begin position="83"/>
        <end position="224"/>
    </location>
</feature>
<protein>
    <submittedName>
        <fullName evidence="2">Uncharacterized protein</fullName>
    </submittedName>
</protein>
<dbReference type="HOGENOM" id="CLU_1236118_0_0_1"/>
<feature type="compositionally biased region" description="Basic and acidic residues" evidence="1">
    <location>
        <begin position="126"/>
        <end position="135"/>
    </location>
</feature>